<keyword evidence="2 4" id="KW-0238">DNA-binding</keyword>
<evidence type="ECO:0000256" key="4">
    <source>
        <dbReference type="PROSITE-ProRule" id="PRU00335"/>
    </source>
</evidence>
<dbReference type="PANTHER" id="PTHR47506:SF1">
    <property type="entry name" value="HTH-TYPE TRANSCRIPTIONAL REGULATOR YJDC"/>
    <property type="match status" value="1"/>
</dbReference>
<dbReference type="PANTHER" id="PTHR47506">
    <property type="entry name" value="TRANSCRIPTIONAL REGULATORY PROTEIN"/>
    <property type="match status" value="1"/>
</dbReference>
<dbReference type="InterPro" id="IPR036271">
    <property type="entry name" value="Tet_transcr_reg_TetR-rel_C_sf"/>
</dbReference>
<dbReference type="Proteomes" id="UP000274786">
    <property type="component" value="Unassembled WGS sequence"/>
</dbReference>
<dbReference type="PROSITE" id="PS01081">
    <property type="entry name" value="HTH_TETR_1"/>
    <property type="match status" value="1"/>
</dbReference>
<organism evidence="6 7">
    <name type="scientific">Stenotrophomonas rhizophila</name>
    <dbReference type="NCBI Taxonomy" id="216778"/>
    <lineage>
        <taxon>Bacteria</taxon>
        <taxon>Pseudomonadati</taxon>
        <taxon>Pseudomonadota</taxon>
        <taxon>Gammaproteobacteria</taxon>
        <taxon>Lysobacterales</taxon>
        <taxon>Lysobacteraceae</taxon>
        <taxon>Stenotrophomonas</taxon>
    </lineage>
</organism>
<protein>
    <submittedName>
        <fullName evidence="6">TetR family transcriptional regulator</fullName>
    </submittedName>
</protein>
<dbReference type="GO" id="GO:0003677">
    <property type="term" value="F:DNA binding"/>
    <property type="evidence" value="ECO:0007669"/>
    <property type="project" value="UniProtKB-UniRule"/>
</dbReference>
<dbReference type="EMBL" id="RCDC01000004">
    <property type="protein sequence ID" value="RLK56381.1"/>
    <property type="molecule type" value="Genomic_DNA"/>
</dbReference>
<proteinExistence type="predicted"/>
<dbReference type="Gene3D" id="1.10.10.60">
    <property type="entry name" value="Homeodomain-like"/>
    <property type="match status" value="1"/>
</dbReference>
<dbReference type="SUPFAM" id="SSF46689">
    <property type="entry name" value="Homeodomain-like"/>
    <property type="match status" value="1"/>
</dbReference>
<dbReference type="SUPFAM" id="SSF48498">
    <property type="entry name" value="Tetracyclin repressor-like, C-terminal domain"/>
    <property type="match status" value="1"/>
</dbReference>
<dbReference type="Pfam" id="PF00440">
    <property type="entry name" value="TetR_N"/>
    <property type="match status" value="1"/>
</dbReference>
<evidence type="ECO:0000313" key="7">
    <source>
        <dbReference type="Proteomes" id="UP000274786"/>
    </source>
</evidence>
<evidence type="ECO:0000256" key="1">
    <source>
        <dbReference type="ARBA" id="ARBA00023015"/>
    </source>
</evidence>
<evidence type="ECO:0000259" key="5">
    <source>
        <dbReference type="PROSITE" id="PS50977"/>
    </source>
</evidence>
<evidence type="ECO:0000256" key="3">
    <source>
        <dbReference type="ARBA" id="ARBA00023163"/>
    </source>
</evidence>
<reference evidence="6 7" key="1">
    <citation type="submission" date="2018-10" db="EMBL/GenBank/DDBJ databases">
        <title>Comparative analysis of microorganisms from saline springs in Andes Mountain Range, Colombia.</title>
        <authorList>
            <person name="Rubin E."/>
        </authorList>
    </citation>
    <scope>NUCLEOTIDE SEQUENCE [LARGE SCALE GENOMIC DNA]</scope>
    <source>
        <strain evidence="6 7">USBA GBX 843</strain>
    </source>
</reference>
<sequence>MIDTKKTRPRGRPRIFDPDAAIGVAQRLFHERGYDGVSVADITSCLGINPPSFYAAFGSKACLFSKALCKYEYEGAIPLQELLDPDRPVIECLAAVLEEAACRYAGKSGAAGCLVIEGAQSNDHDAKQAASEFLVRAEEAIRDFVAARHPDAAYRVTDYISTVMIGLSANARRGQEHPRLLNSARLAAQGLDGIIGRTE</sequence>
<name>A0A498CGN9_9GAMM</name>
<comment type="caution">
    <text evidence="6">The sequence shown here is derived from an EMBL/GenBank/DDBJ whole genome shotgun (WGS) entry which is preliminary data.</text>
</comment>
<keyword evidence="1" id="KW-0805">Transcription regulation</keyword>
<accession>A0A498CGN9</accession>
<dbReference type="PROSITE" id="PS50977">
    <property type="entry name" value="HTH_TETR_2"/>
    <property type="match status" value="1"/>
</dbReference>
<evidence type="ECO:0000256" key="2">
    <source>
        <dbReference type="ARBA" id="ARBA00023125"/>
    </source>
</evidence>
<dbReference type="AlphaFoldDB" id="A0A498CGN9"/>
<dbReference type="Gene3D" id="1.10.357.10">
    <property type="entry name" value="Tetracycline Repressor, domain 2"/>
    <property type="match status" value="1"/>
</dbReference>
<gene>
    <name evidence="6" type="ORF">BCL79_0766</name>
</gene>
<feature type="domain" description="HTH tetR-type" evidence="5">
    <location>
        <begin position="15"/>
        <end position="75"/>
    </location>
</feature>
<dbReference type="InterPro" id="IPR001647">
    <property type="entry name" value="HTH_TetR"/>
</dbReference>
<keyword evidence="3" id="KW-0804">Transcription</keyword>
<dbReference type="InterPro" id="IPR009057">
    <property type="entry name" value="Homeodomain-like_sf"/>
</dbReference>
<feature type="DNA-binding region" description="H-T-H motif" evidence="4">
    <location>
        <begin position="38"/>
        <end position="57"/>
    </location>
</feature>
<evidence type="ECO:0000313" key="6">
    <source>
        <dbReference type="EMBL" id="RLK56381.1"/>
    </source>
</evidence>
<dbReference type="InterPro" id="IPR023772">
    <property type="entry name" value="DNA-bd_HTH_TetR-type_CS"/>
</dbReference>